<dbReference type="PANTHER" id="PTHR43413:SF1">
    <property type="entry name" value="SIROHEME DECARBOXYLASE NIRL SUBUNIT"/>
    <property type="match status" value="1"/>
</dbReference>
<gene>
    <name evidence="11" type="ORF">H3N35_12480</name>
</gene>
<feature type="domain" description="Siroheme decarboxylase AsnC-like ligand binding" evidence="9">
    <location>
        <begin position="83"/>
        <end position="154"/>
    </location>
</feature>
<dbReference type="PANTHER" id="PTHR43413">
    <property type="entry name" value="TRANSCRIPTIONAL REGULATOR, ASNC FAMILY"/>
    <property type="match status" value="1"/>
</dbReference>
<evidence type="ECO:0000256" key="4">
    <source>
        <dbReference type="ARBA" id="ARBA00023465"/>
    </source>
</evidence>
<comment type="subunit">
    <text evidence="4">Probably forms a complex composed of NirD, NirL, NirG and NirH. All proteins are required for the total conversion of siroheme to didecarboxysiroheme.</text>
</comment>
<feature type="domain" description="Siroheme decarboxylase NirL-like HTH" evidence="10">
    <location>
        <begin position="31"/>
        <end position="73"/>
    </location>
</feature>
<keyword evidence="1" id="KW-0456">Lyase</keyword>
<dbReference type="Pfam" id="PF22451">
    <property type="entry name" value="NirdL-like_HTH"/>
    <property type="match status" value="1"/>
</dbReference>
<feature type="compositionally biased region" description="Polar residues" evidence="8">
    <location>
        <begin position="189"/>
        <end position="205"/>
    </location>
</feature>
<dbReference type="Pfam" id="PF17805">
    <property type="entry name" value="AsnC_trans_reg2"/>
    <property type="match status" value="1"/>
</dbReference>
<evidence type="ECO:0000259" key="10">
    <source>
        <dbReference type="Pfam" id="PF22451"/>
    </source>
</evidence>
<dbReference type="InterPro" id="IPR040523">
    <property type="entry name" value="AsnC_trans_reg2"/>
</dbReference>
<comment type="catalytic activity">
    <reaction evidence="7">
        <text>siroheme + 2 H(+) = 12,18-didecarboxysiroheme + 2 CO2</text>
        <dbReference type="Rhea" id="RHEA:19093"/>
        <dbReference type="ChEBI" id="CHEBI:15378"/>
        <dbReference type="ChEBI" id="CHEBI:16526"/>
        <dbReference type="ChEBI" id="CHEBI:60052"/>
        <dbReference type="ChEBI" id="CHEBI:140497"/>
        <dbReference type="EC" id="4.1.1.111"/>
    </reaction>
</comment>
<evidence type="ECO:0000256" key="2">
    <source>
        <dbReference type="ARBA" id="ARBA00023444"/>
    </source>
</evidence>
<dbReference type="InterPro" id="IPR050684">
    <property type="entry name" value="HTH-Siroheme_Decarb"/>
</dbReference>
<sequence>MSDSICRFSSQSAESPEQDKRELSPLERRYVLLTQDGLPLVAQPYHALAQQLEISVDQVLAMTEDLLARGVIRRIAAVPNHYKLGYRFNGMTVWDVRDDAAHEFGEAVGKLDFVSHCYLRPRHLPHWNYNLFAMVHGRSESDIKQYRAQIKQLLAEVLHNQPDNALKSNDMLTSTRILKKTGLRLKKQAQATKNSTKSVQNKPAE</sequence>
<keyword evidence="12" id="KW-1185">Reference proteome</keyword>
<evidence type="ECO:0000256" key="7">
    <source>
        <dbReference type="ARBA" id="ARBA00048470"/>
    </source>
</evidence>
<proteinExistence type="inferred from homology"/>
<evidence type="ECO:0000256" key="8">
    <source>
        <dbReference type="SAM" id="MobiDB-lite"/>
    </source>
</evidence>
<dbReference type="RefSeq" id="WP_274054671.1">
    <property type="nucleotide sequence ID" value="NZ_CP059693.1"/>
</dbReference>
<evidence type="ECO:0000256" key="6">
    <source>
        <dbReference type="ARBA" id="ARBA00045291"/>
    </source>
</evidence>
<dbReference type="EMBL" id="CP059693">
    <property type="protein sequence ID" value="WDE14151.1"/>
    <property type="molecule type" value="Genomic_DNA"/>
</dbReference>
<protein>
    <recommendedName>
        <fullName evidence="5">siroheme decarboxylase</fullName>
        <ecNumber evidence="5">4.1.1.111</ecNumber>
    </recommendedName>
</protein>
<evidence type="ECO:0000256" key="3">
    <source>
        <dbReference type="ARBA" id="ARBA00023457"/>
    </source>
</evidence>
<feature type="compositionally biased region" description="Polar residues" evidence="8">
    <location>
        <begin position="1"/>
        <end position="15"/>
    </location>
</feature>
<evidence type="ECO:0000256" key="1">
    <source>
        <dbReference type="ARBA" id="ARBA00023239"/>
    </source>
</evidence>
<comment type="similarity">
    <text evidence="3">Belongs to the Ahb/Nir family.</text>
</comment>
<name>A0ABY7VKY5_9GAMM</name>
<comment type="pathway">
    <text evidence="2">Porphyrin-containing compound metabolism.</text>
</comment>
<accession>A0ABY7VKY5</accession>
<comment type="function">
    <text evidence="6">Involved in heme d1 biosynthesis. Catalyzes the decarboxylation of siroheme into didecarboxysiroheme.</text>
</comment>
<dbReference type="EC" id="4.1.1.111" evidence="5"/>
<feature type="region of interest" description="Disordered" evidence="8">
    <location>
        <begin position="185"/>
        <end position="205"/>
    </location>
</feature>
<dbReference type="Proteomes" id="UP001215231">
    <property type="component" value="Chromosome"/>
</dbReference>
<feature type="region of interest" description="Disordered" evidence="8">
    <location>
        <begin position="1"/>
        <end position="22"/>
    </location>
</feature>
<evidence type="ECO:0000259" key="9">
    <source>
        <dbReference type="Pfam" id="PF17805"/>
    </source>
</evidence>
<reference evidence="11 12" key="1">
    <citation type="journal article" date="2022" name="Mar. Drugs">
        <title>Bioassay-Guided Fractionation Leads to the Detection of Cholic Acid Generated by the Rare Thalassomonas sp.</title>
        <authorList>
            <person name="Pheiffer F."/>
            <person name="Schneider Y.K."/>
            <person name="Hansen E.H."/>
            <person name="Andersen J.H."/>
            <person name="Isaksson J."/>
            <person name="Busche T."/>
            <person name="R C."/>
            <person name="Kalinowski J."/>
            <person name="Zyl L.V."/>
            <person name="Trindade M."/>
        </authorList>
    </citation>
    <scope>NUCLEOTIDE SEQUENCE [LARGE SCALE GENOMIC DNA]</scope>
    <source>
        <strain evidence="11 12">A5K-61T</strain>
    </source>
</reference>
<evidence type="ECO:0000313" key="11">
    <source>
        <dbReference type="EMBL" id="WDE14151.1"/>
    </source>
</evidence>
<dbReference type="InterPro" id="IPR053953">
    <property type="entry name" value="NirdL-like_HTH"/>
</dbReference>
<dbReference type="Gene3D" id="3.30.70.3460">
    <property type="match status" value="1"/>
</dbReference>
<evidence type="ECO:0000256" key="5">
    <source>
        <dbReference type="ARBA" id="ARBA00023471"/>
    </source>
</evidence>
<organism evidence="11 12">
    <name type="scientific">Thalassomonas haliotis</name>
    <dbReference type="NCBI Taxonomy" id="485448"/>
    <lineage>
        <taxon>Bacteria</taxon>
        <taxon>Pseudomonadati</taxon>
        <taxon>Pseudomonadota</taxon>
        <taxon>Gammaproteobacteria</taxon>
        <taxon>Alteromonadales</taxon>
        <taxon>Colwelliaceae</taxon>
        <taxon>Thalassomonas</taxon>
    </lineage>
</organism>
<evidence type="ECO:0000313" key="12">
    <source>
        <dbReference type="Proteomes" id="UP001215231"/>
    </source>
</evidence>